<feature type="domain" description="Helicase C-terminal" evidence="12">
    <location>
        <begin position="523"/>
        <end position="673"/>
    </location>
</feature>
<keyword evidence="5 9" id="KW-0347">Helicase</keyword>
<dbReference type="PROSITE" id="PS00039">
    <property type="entry name" value="DEAD_ATP_HELICASE"/>
    <property type="match status" value="1"/>
</dbReference>
<feature type="compositionally biased region" description="Polar residues" evidence="10">
    <location>
        <begin position="95"/>
        <end position="109"/>
    </location>
</feature>
<evidence type="ECO:0000256" key="10">
    <source>
        <dbReference type="SAM" id="MobiDB-lite"/>
    </source>
</evidence>
<reference evidence="14 15" key="1">
    <citation type="journal article" date="2019" name="Sci. Rep.">
        <title>Comparative genomics of chytrid fungi reveal insights into the obligate biotrophic and pathogenic lifestyle of Synchytrium endobioticum.</title>
        <authorList>
            <person name="van de Vossenberg B.T.L.H."/>
            <person name="Warris S."/>
            <person name="Nguyen H.D.T."/>
            <person name="van Gent-Pelzer M.P.E."/>
            <person name="Joly D.L."/>
            <person name="van de Geest H.C."/>
            <person name="Bonants P.J.M."/>
            <person name="Smith D.S."/>
            <person name="Levesque C.A."/>
            <person name="van der Lee T.A.J."/>
        </authorList>
    </citation>
    <scope>NUCLEOTIDE SEQUENCE [LARGE SCALE GENOMIC DNA]</scope>
    <source>
        <strain evidence="14 15">JEL517</strain>
    </source>
</reference>
<dbReference type="Pfam" id="PF00271">
    <property type="entry name" value="Helicase_C"/>
    <property type="match status" value="1"/>
</dbReference>
<dbReference type="InterPro" id="IPR027417">
    <property type="entry name" value="P-loop_NTPase"/>
</dbReference>
<feature type="short sequence motif" description="Q motif" evidence="8">
    <location>
        <begin position="287"/>
        <end position="315"/>
    </location>
</feature>
<feature type="domain" description="DEAD-box RNA helicase Q" evidence="13">
    <location>
        <begin position="287"/>
        <end position="315"/>
    </location>
</feature>
<dbReference type="FunFam" id="3.40.50.300:FF:000079">
    <property type="entry name" value="probable ATP-dependent RNA helicase DDX17"/>
    <property type="match status" value="1"/>
</dbReference>
<dbReference type="RefSeq" id="XP_031026699.1">
    <property type="nucleotide sequence ID" value="XM_031167175.1"/>
</dbReference>
<comment type="similarity">
    <text evidence="9">Belongs to the DEAD box helicase family.</text>
</comment>
<dbReference type="InterPro" id="IPR000629">
    <property type="entry name" value="RNA-helicase_DEAD-box_CS"/>
</dbReference>
<comment type="caution">
    <text evidence="14">The sequence shown here is derived from an EMBL/GenBank/DDBJ whole genome shotgun (WGS) entry which is preliminary data.</text>
</comment>
<proteinExistence type="inferred from homology"/>
<keyword evidence="7" id="KW-0539">Nucleus</keyword>
<dbReference type="InterPro" id="IPR014014">
    <property type="entry name" value="RNA_helicase_DEAD_Q_motif"/>
</dbReference>
<feature type="region of interest" description="Disordered" evidence="10">
    <location>
        <begin position="1"/>
        <end position="127"/>
    </location>
</feature>
<evidence type="ECO:0000256" key="2">
    <source>
        <dbReference type="ARBA" id="ARBA00012552"/>
    </source>
</evidence>
<evidence type="ECO:0000259" key="12">
    <source>
        <dbReference type="PROSITE" id="PS51194"/>
    </source>
</evidence>
<feature type="region of interest" description="Disordered" evidence="10">
    <location>
        <begin position="677"/>
        <end position="738"/>
    </location>
</feature>
<dbReference type="OrthoDB" id="196131at2759"/>
<dbReference type="Gene3D" id="3.40.50.300">
    <property type="entry name" value="P-loop containing nucleotide triphosphate hydrolases"/>
    <property type="match status" value="2"/>
</dbReference>
<feature type="compositionally biased region" description="Low complexity" evidence="10">
    <location>
        <begin position="43"/>
        <end position="59"/>
    </location>
</feature>
<dbReference type="SMART" id="SM00487">
    <property type="entry name" value="DEXDc"/>
    <property type="match status" value="1"/>
</dbReference>
<dbReference type="EMBL" id="QEAO01000004">
    <property type="protein sequence ID" value="TPX36485.1"/>
    <property type="molecule type" value="Genomic_DNA"/>
</dbReference>
<dbReference type="InterPro" id="IPR001650">
    <property type="entry name" value="Helicase_C-like"/>
</dbReference>
<dbReference type="Pfam" id="PF00270">
    <property type="entry name" value="DEAD"/>
    <property type="match status" value="1"/>
</dbReference>
<gene>
    <name evidence="14" type="ORF">SmJEL517_g01247</name>
</gene>
<dbReference type="PROSITE" id="PS51194">
    <property type="entry name" value="HELICASE_CTER"/>
    <property type="match status" value="1"/>
</dbReference>
<name>A0A507CFX7_9FUNG</name>
<dbReference type="GO" id="GO:0003724">
    <property type="term" value="F:RNA helicase activity"/>
    <property type="evidence" value="ECO:0007669"/>
    <property type="project" value="UniProtKB-EC"/>
</dbReference>
<evidence type="ECO:0000256" key="8">
    <source>
        <dbReference type="PROSITE-ProRule" id="PRU00552"/>
    </source>
</evidence>
<feature type="compositionally biased region" description="Gly residues" evidence="10">
    <location>
        <begin position="680"/>
        <end position="695"/>
    </location>
</feature>
<evidence type="ECO:0000313" key="14">
    <source>
        <dbReference type="EMBL" id="TPX36485.1"/>
    </source>
</evidence>
<evidence type="ECO:0000256" key="7">
    <source>
        <dbReference type="ARBA" id="ARBA00023242"/>
    </source>
</evidence>
<keyword evidence="6 9" id="KW-0067">ATP-binding</keyword>
<dbReference type="SUPFAM" id="SSF52540">
    <property type="entry name" value="P-loop containing nucleoside triphosphate hydrolases"/>
    <property type="match status" value="1"/>
</dbReference>
<evidence type="ECO:0000256" key="4">
    <source>
        <dbReference type="ARBA" id="ARBA00022801"/>
    </source>
</evidence>
<dbReference type="CDD" id="cd18787">
    <property type="entry name" value="SF2_C_DEAD"/>
    <property type="match status" value="1"/>
</dbReference>
<feature type="compositionally biased region" description="Acidic residues" evidence="10">
    <location>
        <begin position="70"/>
        <end position="79"/>
    </location>
</feature>
<dbReference type="AlphaFoldDB" id="A0A507CFX7"/>
<sequence>MKPSTGFVKKPAVTGRRPFSALEEDDDDDSIQQQPKRKLPPLTSTSTHTTQQQSIKSSSNAYDPASNTMDQDDDDDDDWKVDKKPTINQHFVKAGSTTARPSIFSSERSPSANPPPAAAADDDEDDLDAFMAGIDQQVKQEASLPKRQTQQQQIMSFDDDDNVEDYIKFMKSKGLEVGKSGVESGPRPDDDDSDDEVYRAAAAIDAANEDPSMARVDALTGDKRKDIEPLPQVDHSKIEYPELEKNFYEPHADIASLTPDKVREIRAQFDVVVTGPDHASKLYYPCISFGHFGFDESLISAIAKHGYTEPTGIQRQAVPLALSGKDLIGIAKTGSGKTAAFIWPMLVHIMDQDELDVDDGPIGLILAPTRELAHQIYTETKKFAKVYNLNVSVIYGGASKAEQFKELRKGGIEIIVATPGRLIDMIKMKATNLRRVSYLVLDEADRMFDLGFEPQVRSICNSIRPDRQTLLFSATFPRKIEYLARDVLTEPLKVIVGGVGVVNTDVTQIIQVLPDDSYKWDWLVKQLPRFISEGGSTLVFVGRKAGTDALYLNLKDMGFKCGALHGDLQQIERDTVIADFKASRINVLVCTDVAARGLDIKSVKNVVNYDSAKDLDSHVHRIGRTGRAGEKGTAYSLVTSSEDKFAGDLVRSLEDSNVRVPDDLMALAMKNVRFKQSRSYGGGRGGRGGRGGFRGGRGRGRGGGRGSGRGQSSGGRGGGGGSSNPNMVPLGFVKASHQ</sequence>
<evidence type="ECO:0000256" key="3">
    <source>
        <dbReference type="ARBA" id="ARBA00022741"/>
    </source>
</evidence>
<dbReference type="PROSITE" id="PS51195">
    <property type="entry name" value="Q_MOTIF"/>
    <property type="match status" value="1"/>
</dbReference>
<evidence type="ECO:0000256" key="1">
    <source>
        <dbReference type="ARBA" id="ARBA00004123"/>
    </source>
</evidence>
<dbReference type="STRING" id="1806994.A0A507CFX7"/>
<dbReference type="GO" id="GO:0005524">
    <property type="term" value="F:ATP binding"/>
    <property type="evidence" value="ECO:0007669"/>
    <property type="project" value="UniProtKB-KW"/>
</dbReference>
<dbReference type="InterPro" id="IPR011545">
    <property type="entry name" value="DEAD/DEAH_box_helicase_dom"/>
</dbReference>
<feature type="compositionally biased region" description="Gly residues" evidence="10">
    <location>
        <begin position="703"/>
        <end position="722"/>
    </location>
</feature>
<comment type="subcellular location">
    <subcellularLocation>
        <location evidence="1">Nucleus</location>
    </subcellularLocation>
</comment>
<accession>A0A507CFX7</accession>
<evidence type="ECO:0000256" key="9">
    <source>
        <dbReference type="RuleBase" id="RU000492"/>
    </source>
</evidence>
<dbReference type="GO" id="GO:0003676">
    <property type="term" value="F:nucleic acid binding"/>
    <property type="evidence" value="ECO:0007669"/>
    <property type="project" value="InterPro"/>
</dbReference>
<keyword evidence="4 9" id="KW-0378">Hydrolase</keyword>
<keyword evidence="15" id="KW-1185">Reference proteome</keyword>
<evidence type="ECO:0000256" key="6">
    <source>
        <dbReference type="ARBA" id="ARBA00022840"/>
    </source>
</evidence>
<dbReference type="Proteomes" id="UP000319731">
    <property type="component" value="Unassembled WGS sequence"/>
</dbReference>
<evidence type="ECO:0000259" key="11">
    <source>
        <dbReference type="PROSITE" id="PS51192"/>
    </source>
</evidence>
<dbReference type="SMART" id="SM00490">
    <property type="entry name" value="HELICc"/>
    <property type="match status" value="1"/>
</dbReference>
<dbReference type="PANTHER" id="PTHR47958">
    <property type="entry name" value="ATP-DEPENDENT RNA HELICASE DBP3"/>
    <property type="match status" value="1"/>
</dbReference>
<evidence type="ECO:0000256" key="5">
    <source>
        <dbReference type="ARBA" id="ARBA00022806"/>
    </source>
</evidence>
<evidence type="ECO:0000313" key="15">
    <source>
        <dbReference type="Proteomes" id="UP000319731"/>
    </source>
</evidence>
<dbReference type="InterPro" id="IPR014001">
    <property type="entry name" value="Helicase_ATP-bd"/>
</dbReference>
<dbReference type="GO" id="GO:0016787">
    <property type="term" value="F:hydrolase activity"/>
    <property type="evidence" value="ECO:0007669"/>
    <property type="project" value="UniProtKB-KW"/>
</dbReference>
<feature type="domain" description="Helicase ATP-binding" evidence="11">
    <location>
        <begin position="318"/>
        <end position="494"/>
    </location>
</feature>
<dbReference type="EC" id="3.6.4.13" evidence="2"/>
<dbReference type="GeneID" id="42002472"/>
<evidence type="ECO:0000259" key="13">
    <source>
        <dbReference type="PROSITE" id="PS51195"/>
    </source>
</evidence>
<dbReference type="PROSITE" id="PS51192">
    <property type="entry name" value="HELICASE_ATP_BIND_1"/>
    <property type="match status" value="1"/>
</dbReference>
<protein>
    <recommendedName>
        <fullName evidence="2">RNA helicase</fullName>
        <ecNumber evidence="2">3.6.4.13</ecNumber>
    </recommendedName>
</protein>
<keyword evidence="3 9" id="KW-0547">Nucleotide-binding</keyword>
<dbReference type="GO" id="GO:0005634">
    <property type="term" value="C:nucleus"/>
    <property type="evidence" value="ECO:0007669"/>
    <property type="project" value="UniProtKB-SubCell"/>
</dbReference>
<organism evidence="14 15">
    <name type="scientific">Synchytrium microbalum</name>
    <dbReference type="NCBI Taxonomy" id="1806994"/>
    <lineage>
        <taxon>Eukaryota</taxon>
        <taxon>Fungi</taxon>
        <taxon>Fungi incertae sedis</taxon>
        <taxon>Chytridiomycota</taxon>
        <taxon>Chytridiomycota incertae sedis</taxon>
        <taxon>Chytridiomycetes</taxon>
        <taxon>Synchytriales</taxon>
        <taxon>Synchytriaceae</taxon>
        <taxon>Synchytrium</taxon>
    </lineage>
</organism>